<evidence type="ECO:0000313" key="1">
    <source>
        <dbReference type="EMBL" id="CAF0996491.1"/>
    </source>
</evidence>
<gene>
    <name evidence="3" type="ORF">BYL167_LOCUS3748</name>
    <name evidence="1" type="ORF">CJN711_LOCUS2126</name>
    <name evidence="5" type="ORF">OVN521_LOCUS32605</name>
    <name evidence="4" type="ORF">UXM345_LOCUS33790</name>
    <name evidence="2" type="ORF">WKI299_LOCUS30078</name>
</gene>
<dbReference type="EMBL" id="CAJNRF010013522">
    <property type="protein sequence ID" value="CAF2149787.1"/>
    <property type="molecule type" value="Genomic_DNA"/>
</dbReference>
<dbReference type="Proteomes" id="UP000681967">
    <property type="component" value="Unassembled WGS sequence"/>
</dbReference>
<feature type="non-terminal residue" evidence="4">
    <location>
        <position position="1"/>
    </location>
</feature>
<evidence type="ECO:0000313" key="6">
    <source>
        <dbReference type="Proteomes" id="UP000663842"/>
    </source>
</evidence>
<organism evidence="4 6">
    <name type="scientific">Rotaria magnacalcarata</name>
    <dbReference type="NCBI Taxonomy" id="392030"/>
    <lineage>
        <taxon>Eukaryota</taxon>
        <taxon>Metazoa</taxon>
        <taxon>Spiralia</taxon>
        <taxon>Gnathifera</taxon>
        <taxon>Rotifera</taxon>
        <taxon>Eurotatoria</taxon>
        <taxon>Bdelloidea</taxon>
        <taxon>Philodinida</taxon>
        <taxon>Philodinidae</taxon>
        <taxon>Rotaria</taxon>
    </lineage>
</organism>
<proteinExistence type="predicted"/>
<dbReference type="EMBL" id="CAJOBF010011609">
    <property type="protein sequence ID" value="CAF4308077.1"/>
    <property type="molecule type" value="Genomic_DNA"/>
</dbReference>
<dbReference type="EMBL" id="CAJNOV010000132">
    <property type="protein sequence ID" value="CAF0996491.1"/>
    <property type="molecule type" value="Genomic_DNA"/>
</dbReference>
<comment type="caution">
    <text evidence="4">The sequence shown here is derived from an EMBL/GenBank/DDBJ whole genome shotgun (WGS) entry which is preliminary data.</text>
</comment>
<evidence type="ECO:0000313" key="3">
    <source>
        <dbReference type="EMBL" id="CAF3814851.1"/>
    </source>
</evidence>
<dbReference type="EMBL" id="CAJOBH010000747">
    <property type="protein sequence ID" value="CAF3814851.1"/>
    <property type="molecule type" value="Genomic_DNA"/>
</dbReference>
<evidence type="ECO:0000313" key="2">
    <source>
        <dbReference type="EMBL" id="CAF2149787.1"/>
    </source>
</evidence>
<protein>
    <submittedName>
        <fullName evidence="4">Uncharacterized protein</fullName>
    </submittedName>
</protein>
<dbReference type="Proteomes" id="UP000663842">
    <property type="component" value="Unassembled WGS sequence"/>
</dbReference>
<sequence length="57" mass="6679">CSNDSVYGLSYPILNRFCLQILSKMHHKVKWLNLELSSMGRFLCCTNYPNLNELQNK</sequence>
<dbReference type="Proteomes" id="UP000663866">
    <property type="component" value="Unassembled WGS sequence"/>
</dbReference>
<name>A0A820IES3_9BILA</name>
<dbReference type="AlphaFoldDB" id="A0A820IES3"/>
<evidence type="ECO:0000313" key="7">
    <source>
        <dbReference type="Proteomes" id="UP000663866"/>
    </source>
</evidence>
<evidence type="ECO:0000313" key="5">
    <source>
        <dbReference type="EMBL" id="CAF4340763.1"/>
    </source>
</evidence>
<evidence type="ECO:0000313" key="4">
    <source>
        <dbReference type="EMBL" id="CAF4308077.1"/>
    </source>
</evidence>
<accession>A0A820IES3</accession>
<dbReference type="EMBL" id="CAJOBG010025796">
    <property type="protein sequence ID" value="CAF4340763.1"/>
    <property type="molecule type" value="Genomic_DNA"/>
</dbReference>
<keyword evidence="7" id="KW-1185">Reference proteome</keyword>
<dbReference type="Proteomes" id="UP000663855">
    <property type="component" value="Unassembled WGS sequence"/>
</dbReference>
<reference evidence="4" key="1">
    <citation type="submission" date="2021-02" db="EMBL/GenBank/DDBJ databases">
        <authorList>
            <person name="Nowell W R."/>
        </authorList>
    </citation>
    <scope>NUCLEOTIDE SEQUENCE</scope>
</reference>
<dbReference type="Proteomes" id="UP000663856">
    <property type="component" value="Unassembled WGS sequence"/>
</dbReference>